<evidence type="ECO:0000256" key="8">
    <source>
        <dbReference type="SAM" id="MobiDB-lite"/>
    </source>
</evidence>
<evidence type="ECO:0000313" key="10">
    <source>
        <dbReference type="EMBL" id="MCL7040266.1"/>
    </source>
</evidence>
<feature type="compositionally biased region" description="Basic residues" evidence="8">
    <location>
        <begin position="616"/>
        <end position="627"/>
    </location>
</feature>
<evidence type="ECO:0000256" key="2">
    <source>
        <dbReference type="ARBA" id="ARBA00007497"/>
    </source>
</evidence>
<dbReference type="GO" id="GO:0003723">
    <property type="term" value="F:RNA binding"/>
    <property type="evidence" value="ECO:0007669"/>
    <property type="project" value="TreeGrafter"/>
</dbReference>
<dbReference type="SMART" id="SM00581">
    <property type="entry name" value="PSP"/>
    <property type="match status" value="1"/>
</dbReference>
<name>A0AA41VFD0_PAPNU</name>
<sequence length="627" mass="70518">MALEGFIDLNASSGSVSGTENNESPNSTCVISEPDPQLSNSQSTENVNSGENQDRNDVPDNENRVTEDIMNDKCRETVVDEENQGRENIVNGEELEQGQCVGGNIEGQQTQHTQDMELDKDLFEKPLVLQENILVDENIKIVEKVDTFNLLMNTENGCAAVRNDSYISYSKLDDRPISGVKRKRVEYADQEPSVRIIYNSLTSASKRKLEELLQMWSKWNAQHDSSANKPHENLVSGEETYFPALQVGPEGSSAVSFWMDDDTRKEQTKEIIRVDGNSAPLYDRGFLLGLTSMDGPANAEGGSEAVEASRCFNCSSYNHALKDCPKPRDHAAVNNARKEHNSRKNQSSGPSKTTRYYESSSGGKYDGLKPGFLGPETRQLLGIGELDPPPWLHRMREIGYPPGYMDPDDEDQASGIKIYLDEKTRIDQEDGELSETDEPEQPEQKKKMSVEFPGINAPIPENADERRWASSQAVSSFDPYRNSHRFNPSPSHSSEANYRSHFSDQRRPRDYRDDGHYSDQRRSRDYRDDGHYSDQRRSRDYREDAPPGSRDYRDDAPPGCDLEAGISSFIPSYRSPNLGRSLSDRGRWNPSGNGDSSNQSPYECLQHPVSDSRRSGSGHKRRFTEGP</sequence>
<feature type="compositionally biased region" description="Acidic residues" evidence="8">
    <location>
        <begin position="429"/>
        <end position="441"/>
    </location>
</feature>
<evidence type="ECO:0000256" key="3">
    <source>
        <dbReference type="ARBA" id="ARBA00022723"/>
    </source>
</evidence>
<evidence type="ECO:0000259" key="9">
    <source>
        <dbReference type="PROSITE" id="PS50158"/>
    </source>
</evidence>
<dbReference type="InterPro" id="IPR006568">
    <property type="entry name" value="PSP_pro-rich"/>
</dbReference>
<dbReference type="GO" id="GO:0071013">
    <property type="term" value="C:catalytic step 2 spliceosome"/>
    <property type="evidence" value="ECO:0007669"/>
    <property type="project" value="TreeGrafter"/>
</dbReference>
<evidence type="ECO:0000256" key="5">
    <source>
        <dbReference type="ARBA" id="ARBA00022833"/>
    </source>
</evidence>
<protein>
    <recommendedName>
        <fullName evidence="9">CCHC-type domain-containing protein</fullName>
    </recommendedName>
</protein>
<dbReference type="PANTHER" id="PTHR13316">
    <property type="entry name" value="ZINC FINGER, CCHC DOMAIN CONTAINING 8"/>
    <property type="match status" value="1"/>
</dbReference>
<comment type="caution">
    <text evidence="10">The sequence shown here is derived from an EMBL/GenBank/DDBJ whole genome shotgun (WGS) entry which is preliminary data.</text>
</comment>
<feature type="compositionally biased region" description="Basic and acidic residues" evidence="8">
    <location>
        <begin position="501"/>
        <end position="556"/>
    </location>
</feature>
<feature type="compositionally biased region" description="Polar residues" evidence="8">
    <location>
        <begin position="590"/>
        <end position="601"/>
    </location>
</feature>
<keyword evidence="11" id="KW-1185">Reference proteome</keyword>
<dbReference type="InterPro" id="IPR036875">
    <property type="entry name" value="Znf_CCHC_sf"/>
</dbReference>
<gene>
    <name evidence="10" type="ORF">MKW94_003433</name>
</gene>
<evidence type="ECO:0000256" key="6">
    <source>
        <dbReference type="ARBA" id="ARBA00023242"/>
    </source>
</evidence>
<feature type="compositionally biased region" description="Polar residues" evidence="8">
    <location>
        <begin position="37"/>
        <end position="51"/>
    </location>
</feature>
<dbReference type="AlphaFoldDB" id="A0AA41VFD0"/>
<feature type="compositionally biased region" description="Polar residues" evidence="8">
    <location>
        <begin position="344"/>
        <end position="362"/>
    </location>
</feature>
<feature type="region of interest" description="Disordered" evidence="8">
    <location>
        <begin position="1"/>
        <end position="65"/>
    </location>
</feature>
<evidence type="ECO:0000256" key="4">
    <source>
        <dbReference type="ARBA" id="ARBA00022771"/>
    </source>
</evidence>
<dbReference type="GO" id="GO:0005654">
    <property type="term" value="C:nucleoplasm"/>
    <property type="evidence" value="ECO:0007669"/>
    <property type="project" value="UniProtKB-SubCell"/>
</dbReference>
<keyword evidence="5" id="KW-0862">Zinc</keyword>
<comment type="similarity">
    <text evidence="2">Belongs to the ZCCHC8 family.</text>
</comment>
<dbReference type="GO" id="GO:0008270">
    <property type="term" value="F:zinc ion binding"/>
    <property type="evidence" value="ECO:0007669"/>
    <property type="project" value="UniProtKB-KW"/>
</dbReference>
<dbReference type="Pfam" id="PF04046">
    <property type="entry name" value="PSP"/>
    <property type="match status" value="1"/>
</dbReference>
<dbReference type="EMBL" id="JAJJMA010210449">
    <property type="protein sequence ID" value="MCL7040266.1"/>
    <property type="molecule type" value="Genomic_DNA"/>
</dbReference>
<keyword evidence="3" id="KW-0479">Metal-binding</keyword>
<keyword evidence="6" id="KW-0539">Nucleus</keyword>
<accession>A0AA41VFD0</accession>
<reference evidence="10" key="1">
    <citation type="submission" date="2022-03" db="EMBL/GenBank/DDBJ databases">
        <title>A functionally conserved STORR gene fusion in Papaver species that diverged 16.8 million years ago.</title>
        <authorList>
            <person name="Catania T."/>
        </authorList>
    </citation>
    <scope>NUCLEOTIDE SEQUENCE</scope>
    <source>
        <strain evidence="10">S-191538</strain>
    </source>
</reference>
<dbReference type="PROSITE" id="PS50158">
    <property type="entry name" value="ZF_CCHC"/>
    <property type="match status" value="1"/>
</dbReference>
<dbReference type="PANTHER" id="PTHR13316:SF0">
    <property type="entry name" value="ZINC FINGER CCHC DOMAIN-CONTAINING PROTEIN 8"/>
    <property type="match status" value="1"/>
</dbReference>
<proteinExistence type="inferred from homology"/>
<feature type="region of interest" description="Disordered" evidence="8">
    <location>
        <begin position="335"/>
        <end position="373"/>
    </location>
</feature>
<feature type="compositionally biased region" description="Polar residues" evidence="8">
    <location>
        <begin position="10"/>
        <end position="30"/>
    </location>
</feature>
<dbReference type="InterPro" id="IPR052115">
    <property type="entry name" value="NEXT_complex_subunit_ZCCHC8"/>
</dbReference>
<keyword evidence="4 7" id="KW-0863">Zinc-finger</keyword>
<organism evidence="10 11">
    <name type="scientific">Papaver nudicaule</name>
    <name type="common">Iceland poppy</name>
    <dbReference type="NCBI Taxonomy" id="74823"/>
    <lineage>
        <taxon>Eukaryota</taxon>
        <taxon>Viridiplantae</taxon>
        <taxon>Streptophyta</taxon>
        <taxon>Embryophyta</taxon>
        <taxon>Tracheophyta</taxon>
        <taxon>Spermatophyta</taxon>
        <taxon>Magnoliopsida</taxon>
        <taxon>Ranunculales</taxon>
        <taxon>Papaveraceae</taxon>
        <taxon>Papaveroideae</taxon>
        <taxon>Papaver</taxon>
    </lineage>
</organism>
<dbReference type="SUPFAM" id="SSF57756">
    <property type="entry name" value="Retrovirus zinc finger-like domains"/>
    <property type="match status" value="1"/>
</dbReference>
<dbReference type="InterPro" id="IPR001878">
    <property type="entry name" value="Znf_CCHC"/>
</dbReference>
<evidence type="ECO:0000313" key="11">
    <source>
        <dbReference type="Proteomes" id="UP001177140"/>
    </source>
</evidence>
<feature type="compositionally biased region" description="Polar residues" evidence="8">
    <location>
        <begin position="485"/>
        <end position="497"/>
    </location>
</feature>
<evidence type="ECO:0000256" key="7">
    <source>
        <dbReference type="PROSITE-ProRule" id="PRU00047"/>
    </source>
</evidence>
<evidence type="ECO:0000256" key="1">
    <source>
        <dbReference type="ARBA" id="ARBA00004642"/>
    </source>
</evidence>
<feature type="compositionally biased region" description="Basic and acidic residues" evidence="8">
    <location>
        <begin position="52"/>
        <end position="65"/>
    </location>
</feature>
<dbReference type="Proteomes" id="UP001177140">
    <property type="component" value="Unassembled WGS sequence"/>
</dbReference>
<comment type="subcellular location">
    <subcellularLocation>
        <location evidence="1">Nucleus</location>
        <location evidence="1">Nucleoplasm</location>
    </subcellularLocation>
</comment>
<feature type="region of interest" description="Disordered" evidence="8">
    <location>
        <begin position="423"/>
        <end position="627"/>
    </location>
</feature>
<feature type="domain" description="CCHC-type" evidence="9">
    <location>
        <begin position="310"/>
        <end position="326"/>
    </location>
</feature>